<keyword evidence="13" id="KW-1185">Reference proteome</keyword>
<keyword evidence="3 10" id="KW-0479">Metal-binding</keyword>
<keyword evidence="8 10" id="KW-0234">DNA repair</keyword>
<evidence type="ECO:0000313" key="13">
    <source>
        <dbReference type="Proteomes" id="UP001623592"/>
    </source>
</evidence>
<comment type="caution">
    <text evidence="12">The sequence shown here is derived from an EMBL/GenBank/DDBJ whole genome shotgun (WGS) entry which is preliminary data.</text>
</comment>
<keyword evidence="10" id="KW-0238">DNA-binding</keyword>
<dbReference type="NCBIfam" id="TIGR01083">
    <property type="entry name" value="nth"/>
    <property type="match status" value="1"/>
</dbReference>
<dbReference type="RefSeq" id="WP_406786372.1">
    <property type="nucleotide sequence ID" value="NZ_JBJIAA010000003.1"/>
</dbReference>
<keyword evidence="9 10" id="KW-0326">Glycosidase</keyword>
<comment type="similarity">
    <text evidence="1 10">Belongs to the Nth/MutY family.</text>
</comment>
<dbReference type="InterPro" id="IPR011257">
    <property type="entry name" value="DNA_glycosylase"/>
</dbReference>
<dbReference type="PROSITE" id="PS00764">
    <property type="entry name" value="ENDONUCLEASE_III_1"/>
    <property type="match status" value="1"/>
</dbReference>
<protein>
    <recommendedName>
        <fullName evidence="10">Endonuclease III</fullName>
        <ecNumber evidence="10">4.2.99.18</ecNumber>
    </recommendedName>
    <alternativeName>
        <fullName evidence="10">DNA-(apurinic or apyrimidinic site) lyase</fullName>
    </alternativeName>
</protein>
<evidence type="ECO:0000256" key="9">
    <source>
        <dbReference type="ARBA" id="ARBA00023295"/>
    </source>
</evidence>
<dbReference type="SMART" id="SM00478">
    <property type="entry name" value="ENDO3c"/>
    <property type="match status" value="1"/>
</dbReference>
<evidence type="ECO:0000256" key="10">
    <source>
        <dbReference type="HAMAP-Rule" id="MF_00942"/>
    </source>
</evidence>
<evidence type="ECO:0000256" key="8">
    <source>
        <dbReference type="ARBA" id="ARBA00023204"/>
    </source>
</evidence>
<keyword evidence="12" id="KW-0540">Nuclease</keyword>
<evidence type="ECO:0000259" key="11">
    <source>
        <dbReference type="SMART" id="SM00478"/>
    </source>
</evidence>
<feature type="domain" description="HhH-GPD" evidence="11">
    <location>
        <begin position="38"/>
        <end position="185"/>
    </location>
</feature>
<dbReference type="SUPFAM" id="SSF48150">
    <property type="entry name" value="DNA-glycosylase"/>
    <property type="match status" value="1"/>
</dbReference>
<evidence type="ECO:0000256" key="6">
    <source>
        <dbReference type="ARBA" id="ARBA00023004"/>
    </source>
</evidence>
<dbReference type="InterPro" id="IPR005759">
    <property type="entry name" value="Nth"/>
</dbReference>
<dbReference type="EMBL" id="JBJIAA010000003">
    <property type="protein sequence ID" value="MFL0249705.1"/>
    <property type="molecule type" value="Genomic_DNA"/>
</dbReference>
<evidence type="ECO:0000256" key="7">
    <source>
        <dbReference type="ARBA" id="ARBA00023014"/>
    </source>
</evidence>
<comment type="cofactor">
    <cofactor evidence="10">
        <name>[4Fe-4S] cluster</name>
        <dbReference type="ChEBI" id="CHEBI:49883"/>
    </cofactor>
    <text evidence="10">Binds 1 [4Fe-4S] cluster.</text>
</comment>
<dbReference type="PIRSF" id="PIRSF001435">
    <property type="entry name" value="Nth"/>
    <property type="match status" value="1"/>
</dbReference>
<dbReference type="SMART" id="SM00525">
    <property type="entry name" value="FES"/>
    <property type="match status" value="1"/>
</dbReference>
<name>A0ABW8TCM5_9CLOT</name>
<comment type="function">
    <text evidence="10">DNA repair enzyme that has both DNA N-glycosylase activity and AP-lyase activity. The DNA N-glycosylase activity releases various damaged pyrimidines from DNA by cleaving the N-glycosidic bond, leaving an AP (apurinic/apyrimidinic) site. The AP-lyase activity cleaves the phosphodiester bond 3' to the AP site by a beta-elimination, leaving a 3'-terminal unsaturated sugar and a product with a terminal 5'-phosphate.</text>
</comment>
<keyword evidence="4 10" id="KW-0227">DNA damage</keyword>
<gene>
    <name evidence="10 12" type="primary">nth</name>
    <name evidence="12" type="ORF">ACJDT4_04660</name>
</gene>
<keyword evidence="2 10" id="KW-0004">4Fe-4S</keyword>
<keyword evidence="12" id="KW-0255">Endonuclease</keyword>
<evidence type="ECO:0000313" key="12">
    <source>
        <dbReference type="EMBL" id="MFL0249705.1"/>
    </source>
</evidence>
<dbReference type="Gene3D" id="1.10.340.30">
    <property type="entry name" value="Hypothetical protein, domain 2"/>
    <property type="match status" value="1"/>
</dbReference>
<dbReference type="PROSITE" id="PS01155">
    <property type="entry name" value="ENDONUCLEASE_III_2"/>
    <property type="match status" value="1"/>
</dbReference>
<evidence type="ECO:0000256" key="5">
    <source>
        <dbReference type="ARBA" id="ARBA00022801"/>
    </source>
</evidence>
<reference evidence="12 13" key="1">
    <citation type="submission" date="2024-11" db="EMBL/GenBank/DDBJ databases">
        <authorList>
            <person name="Heng Y.C."/>
            <person name="Lim A.C.H."/>
            <person name="Lee J.K.Y."/>
            <person name="Kittelmann S."/>
        </authorList>
    </citation>
    <scope>NUCLEOTIDE SEQUENCE [LARGE SCALE GENOMIC DNA]</scope>
    <source>
        <strain evidence="12 13">WILCCON 0114</strain>
    </source>
</reference>
<organism evidence="12 13">
    <name type="scientific">Clostridium neuense</name>
    <dbReference type="NCBI Taxonomy" id="1728934"/>
    <lineage>
        <taxon>Bacteria</taxon>
        <taxon>Bacillati</taxon>
        <taxon>Bacillota</taxon>
        <taxon>Clostridia</taxon>
        <taxon>Eubacteriales</taxon>
        <taxon>Clostridiaceae</taxon>
        <taxon>Clostridium</taxon>
    </lineage>
</organism>
<evidence type="ECO:0000256" key="3">
    <source>
        <dbReference type="ARBA" id="ARBA00022723"/>
    </source>
</evidence>
<dbReference type="Gene3D" id="1.10.1670.10">
    <property type="entry name" value="Helix-hairpin-Helix base-excision DNA repair enzymes (C-terminal)"/>
    <property type="match status" value="1"/>
</dbReference>
<evidence type="ECO:0000256" key="2">
    <source>
        <dbReference type="ARBA" id="ARBA00022485"/>
    </source>
</evidence>
<proteinExistence type="inferred from homology"/>
<comment type="catalytic activity">
    <reaction evidence="10">
        <text>2'-deoxyribonucleotide-(2'-deoxyribose 5'-phosphate)-2'-deoxyribonucleotide-DNA = a 3'-end 2'-deoxyribonucleotide-(2,3-dehydro-2,3-deoxyribose 5'-phosphate)-DNA + a 5'-end 5'-phospho-2'-deoxyribonucleoside-DNA + H(+)</text>
        <dbReference type="Rhea" id="RHEA:66592"/>
        <dbReference type="Rhea" id="RHEA-COMP:13180"/>
        <dbReference type="Rhea" id="RHEA-COMP:16897"/>
        <dbReference type="Rhea" id="RHEA-COMP:17067"/>
        <dbReference type="ChEBI" id="CHEBI:15378"/>
        <dbReference type="ChEBI" id="CHEBI:136412"/>
        <dbReference type="ChEBI" id="CHEBI:157695"/>
        <dbReference type="ChEBI" id="CHEBI:167181"/>
        <dbReference type="EC" id="4.2.99.18"/>
    </reaction>
</comment>
<feature type="binding site" evidence="10">
    <location>
        <position position="203"/>
    </location>
    <ligand>
        <name>[4Fe-4S] cluster</name>
        <dbReference type="ChEBI" id="CHEBI:49883"/>
    </ligand>
</feature>
<feature type="binding site" evidence="10">
    <location>
        <position position="197"/>
    </location>
    <ligand>
        <name>[4Fe-4S] cluster</name>
        <dbReference type="ChEBI" id="CHEBI:49883"/>
    </ligand>
</feature>
<keyword evidence="5 10" id="KW-0378">Hydrolase</keyword>
<dbReference type="InterPro" id="IPR000445">
    <property type="entry name" value="HhH_motif"/>
</dbReference>
<dbReference type="Proteomes" id="UP001623592">
    <property type="component" value="Unassembled WGS sequence"/>
</dbReference>
<sequence length="210" mass="23908">MLKEDVEKVVDILEETYPEAECALHFNSPYELLIATILSAQCTDERVNIVTKELFKKYNTPEKMITLDEAKLQDIIKTCGLYKNKSKNILEASKSIVEKFHGIVPKTLEELTSLSGVGRKTANVVMANAFGTPAFAVDTHVFRVSNRIGIAKGKNVQEVENKLMENIEKENWIKMHHCLIWHGRKICKARNPKCSECPVNVVCEFFKEQH</sequence>
<dbReference type="PANTHER" id="PTHR10359">
    <property type="entry name" value="A/G-SPECIFIC ADENINE GLYCOSYLASE/ENDONUCLEASE III"/>
    <property type="match status" value="1"/>
</dbReference>
<keyword evidence="7 10" id="KW-0411">Iron-sulfur</keyword>
<feature type="binding site" evidence="10">
    <location>
        <position position="194"/>
    </location>
    <ligand>
        <name>[4Fe-4S] cluster</name>
        <dbReference type="ChEBI" id="CHEBI:49883"/>
    </ligand>
</feature>
<dbReference type="HAMAP" id="MF_00942">
    <property type="entry name" value="Nth"/>
    <property type="match status" value="1"/>
</dbReference>
<evidence type="ECO:0000256" key="4">
    <source>
        <dbReference type="ARBA" id="ARBA00022763"/>
    </source>
</evidence>
<keyword evidence="10 12" id="KW-0456">Lyase</keyword>
<feature type="binding site" evidence="10">
    <location>
        <position position="187"/>
    </location>
    <ligand>
        <name>[4Fe-4S] cluster</name>
        <dbReference type="ChEBI" id="CHEBI:49883"/>
    </ligand>
</feature>
<dbReference type="InterPro" id="IPR004035">
    <property type="entry name" value="Endouclease-III_FeS-bd_BS"/>
</dbReference>
<dbReference type="InterPro" id="IPR004036">
    <property type="entry name" value="Endonuclease-III-like_CS2"/>
</dbReference>
<accession>A0ABW8TCM5</accession>
<dbReference type="Pfam" id="PF00633">
    <property type="entry name" value="HHH"/>
    <property type="match status" value="1"/>
</dbReference>
<dbReference type="InterPro" id="IPR003651">
    <property type="entry name" value="Endonuclease3_FeS-loop_motif"/>
</dbReference>
<dbReference type="InterPro" id="IPR023170">
    <property type="entry name" value="HhH_base_excis_C"/>
</dbReference>
<keyword evidence="6 10" id="KW-0408">Iron</keyword>
<dbReference type="GO" id="GO:0140078">
    <property type="term" value="F:class I DNA-(apurinic or apyrimidinic site) endonuclease activity"/>
    <property type="evidence" value="ECO:0007669"/>
    <property type="project" value="UniProtKB-EC"/>
</dbReference>
<dbReference type="PANTHER" id="PTHR10359:SF18">
    <property type="entry name" value="ENDONUCLEASE III"/>
    <property type="match status" value="1"/>
</dbReference>
<dbReference type="Pfam" id="PF10576">
    <property type="entry name" value="EndIII_4Fe-2S"/>
    <property type="match status" value="1"/>
</dbReference>
<dbReference type="CDD" id="cd00056">
    <property type="entry name" value="ENDO3c"/>
    <property type="match status" value="1"/>
</dbReference>
<evidence type="ECO:0000256" key="1">
    <source>
        <dbReference type="ARBA" id="ARBA00008343"/>
    </source>
</evidence>
<dbReference type="Pfam" id="PF00730">
    <property type="entry name" value="HhH-GPD"/>
    <property type="match status" value="1"/>
</dbReference>
<dbReference type="EC" id="4.2.99.18" evidence="10"/>
<dbReference type="InterPro" id="IPR003265">
    <property type="entry name" value="HhH-GPD_domain"/>
</dbReference>